<reference evidence="2 3" key="1">
    <citation type="submission" date="2019-05" db="EMBL/GenBank/DDBJ databases">
        <title>Mikania micrantha, genome provides insights into the molecular mechanism of rapid growth.</title>
        <authorList>
            <person name="Liu B."/>
        </authorList>
    </citation>
    <scope>NUCLEOTIDE SEQUENCE [LARGE SCALE GENOMIC DNA]</scope>
    <source>
        <strain evidence="2">NLD-2019</strain>
        <tissue evidence="2">Leaf</tissue>
    </source>
</reference>
<organism evidence="2 3">
    <name type="scientific">Mikania micrantha</name>
    <name type="common">bitter vine</name>
    <dbReference type="NCBI Taxonomy" id="192012"/>
    <lineage>
        <taxon>Eukaryota</taxon>
        <taxon>Viridiplantae</taxon>
        <taxon>Streptophyta</taxon>
        <taxon>Embryophyta</taxon>
        <taxon>Tracheophyta</taxon>
        <taxon>Spermatophyta</taxon>
        <taxon>Magnoliopsida</taxon>
        <taxon>eudicotyledons</taxon>
        <taxon>Gunneridae</taxon>
        <taxon>Pentapetalae</taxon>
        <taxon>asterids</taxon>
        <taxon>campanulids</taxon>
        <taxon>Asterales</taxon>
        <taxon>Asteraceae</taxon>
        <taxon>Asteroideae</taxon>
        <taxon>Heliantheae alliance</taxon>
        <taxon>Eupatorieae</taxon>
        <taxon>Mikania</taxon>
    </lineage>
</organism>
<feature type="region of interest" description="Disordered" evidence="1">
    <location>
        <begin position="81"/>
        <end position="122"/>
    </location>
</feature>
<keyword evidence="3" id="KW-1185">Reference proteome</keyword>
<dbReference type="OrthoDB" id="752671at2759"/>
<dbReference type="Proteomes" id="UP000326396">
    <property type="component" value="Linkage Group LG4"/>
</dbReference>
<dbReference type="AlphaFoldDB" id="A0A5N6N013"/>
<name>A0A5N6N013_9ASTR</name>
<evidence type="ECO:0000313" key="3">
    <source>
        <dbReference type="Proteomes" id="UP000326396"/>
    </source>
</evidence>
<gene>
    <name evidence="2" type="ORF">E3N88_28529</name>
</gene>
<evidence type="ECO:0000256" key="1">
    <source>
        <dbReference type="SAM" id="MobiDB-lite"/>
    </source>
</evidence>
<proteinExistence type="predicted"/>
<dbReference type="PANTHER" id="PTHR34130:SF13">
    <property type="entry name" value="DUF4005 DOMAIN-CONTAINING PROTEIN"/>
    <property type="match status" value="1"/>
</dbReference>
<protein>
    <submittedName>
        <fullName evidence="2">Uncharacterized protein</fullName>
    </submittedName>
</protein>
<sequence>MEEEFTNNFHDNQESETLSLIDFTDPQYHRNPSSSSSSSSADDVFDFFRRGLVDHPEENTMCHAEDIIICGKLVPINQQLHRQKPPQQTGNQYRRNQQTHPHGCRRSRSESRSDIKSTTTVSPLVTNSRSLNCKQSCSSRWHAVLYGLVNVRQPEMDIRDLKNRRFRRDVSKMTVDSPVDVIPFSRSADRRKRSWRLLELLSCKSYATVAVTAPLCYTAKL</sequence>
<dbReference type="EMBL" id="SZYD01000014">
    <property type="protein sequence ID" value="KAD4179938.1"/>
    <property type="molecule type" value="Genomic_DNA"/>
</dbReference>
<evidence type="ECO:0000313" key="2">
    <source>
        <dbReference type="EMBL" id="KAD4179938.1"/>
    </source>
</evidence>
<feature type="compositionally biased region" description="Polar residues" evidence="1">
    <location>
        <begin position="81"/>
        <end position="100"/>
    </location>
</feature>
<dbReference type="PANTHER" id="PTHR34130">
    <property type="entry name" value="OS08G0243800 PROTEIN"/>
    <property type="match status" value="1"/>
</dbReference>
<comment type="caution">
    <text evidence="2">The sequence shown here is derived from an EMBL/GenBank/DDBJ whole genome shotgun (WGS) entry which is preliminary data.</text>
</comment>
<accession>A0A5N6N013</accession>